<evidence type="ECO:0000313" key="1">
    <source>
        <dbReference type="EMBL" id="EYD70515.1"/>
    </source>
</evidence>
<name>A0A017H890_9RHOB</name>
<dbReference type="PATRIC" id="fig|1122180.6.peg.3142"/>
<comment type="caution">
    <text evidence="1">The sequence shown here is derived from an EMBL/GenBank/DDBJ whole genome shotgun (WGS) entry which is preliminary data.</text>
</comment>
<dbReference type="EMBL" id="APGJ01000008">
    <property type="protein sequence ID" value="EYD70515.1"/>
    <property type="molecule type" value="Genomic_DNA"/>
</dbReference>
<sequence length="121" mass="13297">MAEDQERGHWYELADPVDGKPTGIRLRIAGPDSETQRAARLKLADDLADLADADGRVSPAAREQARLDNLARCILSWEITEDGDPVPFTHRNIIRLLKAGAWVQAQVDAFAADRSAHRGNA</sequence>
<dbReference type="eggNOG" id="ENOG50328EB">
    <property type="taxonomic scope" value="Bacteria"/>
</dbReference>
<dbReference type="Proteomes" id="UP000025047">
    <property type="component" value="Unassembled WGS sequence"/>
</dbReference>
<organism evidence="1 2">
    <name type="scientific">Limimaricola hongkongensis DSM 17492</name>
    <dbReference type="NCBI Taxonomy" id="1122180"/>
    <lineage>
        <taxon>Bacteria</taxon>
        <taxon>Pseudomonadati</taxon>
        <taxon>Pseudomonadota</taxon>
        <taxon>Alphaproteobacteria</taxon>
        <taxon>Rhodobacterales</taxon>
        <taxon>Paracoccaceae</taxon>
        <taxon>Limimaricola</taxon>
    </lineage>
</organism>
<gene>
    <name evidence="1" type="ORF">Lokhon_03148</name>
</gene>
<dbReference type="AlphaFoldDB" id="A0A017H890"/>
<dbReference type="HOGENOM" id="CLU_1955677_0_0_5"/>
<evidence type="ECO:0000313" key="2">
    <source>
        <dbReference type="Proteomes" id="UP000025047"/>
    </source>
</evidence>
<protein>
    <submittedName>
        <fullName evidence="1">Uncharacterized protein</fullName>
    </submittedName>
</protein>
<dbReference type="STRING" id="1122180.Lokhon_03148"/>
<proteinExistence type="predicted"/>
<accession>A0A017H890</accession>
<keyword evidence="2" id="KW-1185">Reference proteome</keyword>
<reference evidence="1 2" key="1">
    <citation type="submission" date="2013-03" db="EMBL/GenBank/DDBJ databases">
        <authorList>
            <person name="Fiebig A."/>
            <person name="Goeker M."/>
            <person name="Klenk H.-P.P."/>
        </authorList>
    </citation>
    <scope>NUCLEOTIDE SEQUENCE [LARGE SCALE GENOMIC DNA]</scope>
    <source>
        <strain evidence="1 2">DSM 17492</strain>
    </source>
</reference>